<proteinExistence type="predicted"/>
<reference evidence="1" key="1">
    <citation type="journal article" date="2014" name="Front. Microbiol.">
        <title>High frequency of phylogenetically diverse reductive dehalogenase-homologous genes in deep subseafloor sedimentary metagenomes.</title>
        <authorList>
            <person name="Kawai M."/>
            <person name="Futagami T."/>
            <person name="Toyoda A."/>
            <person name="Takaki Y."/>
            <person name="Nishi S."/>
            <person name="Hori S."/>
            <person name="Arai W."/>
            <person name="Tsubouchi T."/>
            <person name="Morono Y."/>
            <person name="Uchiyama I."/>
            <person name="Ito T."/>
            <person name="Fujiyama A."/>
            <person name="Inagaki F."/>
            <person name="Takami H."/>
        </authorList>
    </citation>
    <scope>NUCLEOTIDE SEQUENCE</scope>
    <source>
        <strain evidence="1">Expedition CK06-06</strain>
    </source>
</reference>
<feature type="non-terminal residue" evidence="1">
    <location>
        <position position="49"/>
    </location>
</feature>
<name>X1F0Z5_9ZZZZ</name>
<sequence length="49" mass="5883">MKAKRFCYLLFLLILFVFLNFLGNRELRQELRNTELIQTSSNGNYIDPE</sequence>
<protein>
    <submittedName>
        <fullName evidence="1">Uncharacterized protein</fullName>
    </submittedName>
</protein>
<organism evidence="1">
    <name type="scientific">marine sediment metagenome</name>
    <dbReference type="NCBI Taxonomy" id="412755"/>
    <lineage>
        <taxon>unclassified sequences</taxon>
        <taxon>metagenomes</taxon>
        <taxon>ecological metagenomes</taxon>
    </lineage>
</organism>
<accession>X1F0Z5</accession>
<gene>
    <name evidence="1" type="ORF">S03H2_16244</name>
</gene>
<dbReference type="EMBL" id="BARU01008292">
    <property type="protein sequence ID" value="GAH39311.1"/>
    <property type="molecule type" value="Genomic_DNA"/>
</dbReference>
<comment type="caution">
    <text evidence="1">The sequence shown here is derived from an EMBL/GenBank/DDBJ whole genome shotgun (WGS) entry which is preliminary data.</text>
</comment>
<dbReference type="AlphaFoldDB" id="X1F0Z5"/>
<evidence type="ECO:0000313" key="1">
    <source>
        <dbReference type="EMBL" id="GAH39311.1"/>
    </source>
</evidence>